<dbReference type="Proteomes" id="UP000028701">
    <property type="component" value="Unassembled WGS sequence"/>
</dbReference>
<dbReference type="OrthoDB" id="8283437at2"/>
<reference evidence="2 3" key="1">
    <citation type="submission" date="2014-08" db="EMBL/GenBank/DDBJ databases">
        <title>Whole genome shotgun sequence of Rhizobium rubi NBRC 13261.</title>
        <authorList>
            <person name="Katano-Makiyama Y."/>
            <person name="Hosoyama A."/>
            <person name="Hashimoto M."/>
            <person name="Hosoyama Y."/>
            <person name="Noguchi M."/>
            <person name="Tsuchikane K."/>
            <person name="Uohara A."/>
            <person name="Ohji S."/>
            <person name="Ichikawa N."/>
            <person name="Kimura A."/>
            <person name="Yamazoe A."/>
            <person name="Fujita N."/>
        </authorList>
    </citation>
    <scope>NUCLEOTIDE SEQUENCE [LARGE SCALE GENOMIC DNA]</scope>
    <source>
        <strain evidence="2 3">NBRC 13261</strain>
    </source>
</reference>
<evidence type="ECO:0000256" key="1">
    <source>
        <dbReference type="SAM" id="SignalP"/>
    </source>
</evidence>
<feature type="chain" id="PRO_5001756184" evidence="1">
    <location>
        <begin position="20"/>
        <end position="154"/>
    </location>
</feature>
<dbReference type="RefSeq" id="WP_045231411.1">
    <property type="nucleotide sequence ID" value="NZ_BBJU01000021.1"/>
</dbReference>
<keyword evidence="1" id="KW-0732">Signal</keyword>
<organism evidence="2 3">
    <name type="scientific">Agrobacterium rubi TR3 = NBRC 13261</name>
    <dbReference type="NCBI Taxonomy" id="1368415"/>
    <lineage>
        <taxon>Bacteria</taxon>
        <taxon>Pseudomonadati</taxon>
        <taxon>Pseudomonadota</taxon>
        <taxon>Alphaproteobacteria</taxon>
        <taxon>Hyphomicrobiales</taxon>
        <taxon>Rhizobiaceae</taxon>
        <taxon>Rhizobium/Agrobacterium group</taxon>
        <taxon>Agrobacterium</taxon>
    </lineage>
</organism>
<dbReference type="EMBL" id="BBJU01000021">
    <property type="protein sequence ID" value="GAK71863.1"/>
    <property type="molecule type" value="Genomic_DNA"/>
</dbReference>
<dbReference type="eggNOG" id="ENOG502ZEFH">
    <property type="taxonomic scope" value="Bacteria"/>
</dbReference>
<evidence type="ECO:0000313" key="3">
    <source>
        <dbReference type="Proteomes" id="UP000028701"/>
    </source>
</evidence>
<feature type="signal peptide" evidence="1">
    <location>
        <begin position="1"/>
        <end position="19"/>
    </location>
</feature>
<gene>
    <name evidence="2" type="ORF">RRU01S_21_00030</name>
</gene>
<protein>
    <submittedName>
        <fullName evidence="2">Uncharacterized protein</fullName>
    </submittedName>
</protein>
<proteinExistence type="predicted"/>
<name>A0A081CYW7_9HYPH</name>
<dbReference type="InterPro" id="IPR049748">
    <property type="entry name" value="HPE1-like_N_CxxC"/>
</dbReference>
<comment type="caution">
    <text evidence="2">The sequence shown here is derived from an EMBL/GenBank/DDBJ whole genome shotgun (WGS) entry which is preliminary data.</text>
</comment>
<sequence>MRKTLLTVAIVLASGSAMASSIDVIHGNRTGNGSVVSVTCEACPIAIVKAKPAEAAPTLSPGTQNISIRDVDGKKQIVRTESWLGGSPVTFVSKNAAWLPADDTATALAETMPTIDTLVKTSAVENVVKDVAIPVAADASAPLAFDGVLLRQSH</sequence>
<accession>A0A081CYW7</accession>
<evidence type="ECO:0000313" key="2">
    <source>
        <dbReference type="EMBL" id="GAK71863.1"/>
    </source>
</evidence>
<dbReference type="AlphaFoldDB" id="A0A081CYW7"/>
<dbReference type="NCBIfam" id="NF041110">
    <property type="entry name" value="HPE1_fam_CxxC"/>
    <property type="match status" value="1"/>
</dbReference>